<dbReference type="STRING" id="68895.RR42_s0952"/>
<keyword evidence="3" id="KW-1185">Reference proteome</keyword>
<dbReference type="EC" id="6.4.1.8" evidence="2"/>
<dbReference type="Proteomes" id="UP000031843">
    <property type="component" value="Chromosome secondary"/>
</dbReference>
<protein>
    <submittedName>
        <fullName evidence="2">Acetophenone carboxylase subunit Apc4</fullName>
        <ecNumber evidence="2">6.4.1.8</ecNumber>
    </submittedName>
</protein>
<evidence type="ECO:0000313" key="3">
    <source>
        <dbReference type="Proteomes" id="UP000031843"/>
    </source>
</evidence>
<dbReference type="KEGG" id="cbw:RR42_s0952"/>
<dbReference type="InterPro" id="IPR003692">
    <property type="entry name" value="Hydantoinase_B"/>
</dbReference>
<name>A0A0C4YAL8_9BURK</name>
<reference evidence="2 3" key="1">
    <citation type="journal article" date="2015" name="Genome Announc.">
        <title>Complete Genome Sequence of Cupriavidus basilensis 4G11, Isolated from the Oak Ridge Field Research Center Site.</title>
        <authorList>
            <person name="Ray J."/>
            <person name="Waters R.J."/>
            <person name="Skerker J.M."/>
            <person name="Kuehl J.V."/>
            <person name="Price M.N."/>
            <person name="Huang J."/>
            <person name="Chakraborty R."/>
            <person name="Arkin A.P."/>
            <person name="Deutschbauer A."/>
        </authorList>
    </citation>
    <scope>NUCLEOTIDE SEQUENCE [LARGE SCALE GENOMIC DNA]</scope>
    <source>
        <strain evidence="2">4G11</strain>
    </source>
</reference>
<accession>A0A0C4YAL8</accession>
<dbReference type="RefSeq" id="WP_043354055.1">
    <property type="nucleotide sequence ID" value="NZ_CP010537.1"/>
</dbReference>
<sequence>MSELNVPVKAKMPSAEEVALIKKFLNDTTLFLGPDPEIMQNHDLMPRTADEDVAIHQVSDAHTVAKIRDRIQAGCDEGYEMVEQMGAAPGAKWGDVITGVYSASGDLAIASAGGVLIFSALVHHPIKFIVKNWMNDPTVGVREGDGFIHNDSRYGNVHNTDQSMILPIFHEGKLVCWVASTVHEGENGAIEPGGMPSMAESPCDEGLKMSPFKVVENYQIKRDILTFLQNSVREPKLQYEDMKVKLFACLRIKQRLEETLNTDGPQALVSTLRLTMENVRAEVKRRISEWPDMTVRTYIIQDSTLRENCVVRINCQLTKTGDRLIFDFRGSSPEFTNRATNTIVAGLKGMLAQVFLCYVWPDLPRGQAAFAPIEVITDPHSIVNCSYAAPNSQSLMSIFTGFTAGQHAVAKFLYSCPEKYTKVHAPTFNMINTFIWGGVSQHGETLGNLCADLNGMGAGATVDRDGEHALAPIFATMADIGEQELNEEEVPFLQLVSKKMTRDAIAPGKYRGGQGYTMMVATKDSDQWGFMTVCQGAKIPPIQGLFGGYACGAYPLCKVQDVDVYDVLMNEPEKFKHSIEEIMNEQPFEGASYTTHHMGMGFEISKRGELFMISQGAGAGYGDLLERDPAGVIKDIEDGLISPGVAERLYKVKFDPVTLAINHQATQAARDAERKARIARSVPFKEFVKTWNQPKPPSHMQYFGCWGDDVDTLYVGSPDNTRSAREPKPNYMRNPKDVRIEELEARLAVAGVLKDAKQ</sequence>
<dbReference type="AlphaFoldDB" id="A0A0C4YAL8"/>
<organism evidence="2 3">
    <name type="scientific">Cupriavidus basilensis</name>
    <dbReference type="NCBI Taxonomy" id="68895"/>
    <lineage>
        <taxon>Bacteria</taxon>
        <taxon>Pseudomonadati</taxon>
        <taxon>Pseudomonadota</taxon>
        <taxon>Betaproteobacteria</taxon>
        <taxon>Burkholderiales</taxon>
        <taxon>Burkholderiaceae</taxon>
        <taxon>Cupriavidus</taxon>
    </lineage>
</organism>
<dbReference type="PANTHER" id="PTHR11365">
    <property type="entry name" value="5-OXOPROLINASE RELATED"/>
    <property type="match status" value="1"/>
</dbReference>
<dbReference type="GO" id="GO:0006749">
    <property type="term" value="P:glutathione metabolic process"/>
    <property type="evidence" value="ECO:0007669"/>
    <property type="project" value="TreeGrafter"/>
</dbReference>
<proteinExistence type="predicted"/>
<evidence type="ECO:0000259" key="1">
    <source>
        <dbReference type="Pfam" id="PF02538"/>
    </source>
</evidence>
<dbReference type="PANTHER" id="PTHR11365:SF23">
    <property type="entry name" value="HYPOTHETICAL 5-OXOPROLINASE (EUROFUNG)-RELATED"/>
    <property type="match status" value="1"/>
</dbReference>
<dbReference type="EMBL" id="CP010537">
    <property type="protein sequence ID" value="AJG22542.1"/>
    <property type="molecule type" value="Genomic_DNA"/>
</dbReference>
<feature type="domain" description="Hydantoinase B/oxoprolinase" evidence="1">
    <location>
        <begin position="60"/>
        <end position="623"/>
    </location>
</feature>
<dbReference type="GO" id="GO:0017168">
    <property type="term" value="F:5-oxoprolinase (ATP-hydrolyzing) activity"/>
    <property type="evidence" value="ECO:0007669"/>
    <property type="project" value="TreeGrafter"/>
</dbReference>
<dbReference type="GO" id="GO:0016874">
    <property type="term" value="F:ligase activity"/>
    <property type="evidence" value="ECO:0007669"/>
    <property type="project" value="UniProtKB-KW"/>
</dbReference>
<evidence type="ECO:0000313" key="2">
    <source>
        <dbReference type="EMBL" id="AJG22542.1"/>
    </source>
</evidence>
<gene>
    <name evidence="2" type="ORF">RR42_s0952</name>
</gene>
<keyword evidence="2" id="KW-0436">Ligase</keyword>
<dbReference type="InterPro" id="IPR045079">
    <property type="entry name" value="Oxoprolinase-like"/>
</dbReference>
<dbReference type="Pfam" id="PF02538">
    <property type="entry name" value="Hydantoinase_B"/>
    <property type="match status" value="1"/>
</dbReference>
<dbReference type="GO" id="GO:0005829">
    <property type="term" value="C:cytosol"/>
    <property type="evidence" value="ECO:0007669"/>
    <property type="project" value="TreeGrafter"/>
</dbReference>
<dbReference type="OrthoDB" id="8612863at2"/>